<evidence type="ECO:0000256" key="1">
    <source>
        <dbReference type="SAM" id="MobiDB-lite"/>
    </source>
</evidence>
<dbReference type="Proteomes" id="UP000095287">
    <property type="component" value="Unplaced"/>
</dbReference>
<dbReference type="WBParaSite" id="L893_g28848.t1">
    <property type="protein sequence ID" value="L893_g28848.t1"/>
    <property type="gene ID" value="L893_g28848"/>
</dbReference>
<reference evidence="3" key="1">
    <citation type="submission" date="2016-11" db="UniProtKB">
        <authorList>
            <consortium name="WormBaseParasite"/>
        </authorList>
    </citation>
    <scope>IDENTIFICATION</scope>
</reference>
<organism evidence="2 3">
    <name type="scientific">Steinernema glaseri</name>
    <dbReference type="NCBI Taxonomy" id="37863"/>
    <lineage>
        <taxon>Eukaryota</taxon>
        <taxon>Metazoa</taxon>
        <taxon>Ecdysozoa</taxon>
        <taxon>Nematoda</taxon>
        <taxon>Chromadorea</taxon>
        <taxon>Rhabditida</taxon>
        <taxon>Tylenchina</taxon>
        <taxon>Panagrolaimomorpha</taxon>
        <taxon>Strongyloidoidea</taxon>
        <taxon>Steinernematidae</taxon>
        <taxon>Steinernema</taxon>
    </lineage>
</organism>
<name>A0A1I7ZRE0_9BILA</name>
<dbReference type="AlphaFoldDB" id="A0A1I7ZRE0"/>
<sequence length="143" mass="16184">MVHVGGGESSAGKYSSSRGDKRRQSDQLQGKVCFSWSKSEHLAEGTDDVRYGKQTKIGAGEKHLRRRVVMENPEVADIHAWRRRGGAVFCSVWEEDEMTHKRGQTFDVVLFCDMTTSLKDKNMTRVCETSDFGTNKESFQDSE</sequence>
<evidence type="ECO:0000313" key="2">
    <source>
        <dbReference type="Proteomes" id="UP000095287"/>
    </source>
</evidence>
<evidence type="ECO:0000313" key="3">
    <source>
        <dbReference type="WBParaSite" id="L893_g28848.t1"/>
    </source>
</evidence>
<proteinExistence type="predicted"/>
<accession>A0A1I7ZRE0</accession>
<keyword evidence="2" id="KW-1185">Reference proteome</keyword>
<protein>
    <submittedName>
        <fullName evidence="3">PPM-type phosphatase domain-containing protein</fullName>
    </submittedName>
</protein>
<feature type="region of interest" description="Disordered" evidence="1">
    <location>
        <begin position="1"/>
        <end position="28"/>
    </location>
</feature>